<gene>
    <name evidence="1" type="ORF">GCM10023322_36780</name>
</gene>
<dbReference type="PANTHER" id="PTHR40202">
    <property type="match status" value="1"/>
</dbReference>
<proteinExistence type="predicted"/>
<evidence type="ECO:0000313" key="2">
    <source>
        <dbReference type="Proteomes" id="UP001501570"/>
    </source>
</evidence>
<dbReference type="RefSeq" id="WP_345631098.1">
    <property type="nucleotide sequence ID" value="NZ_BAABJQ010000010.1"/>
</dbReference>
<dbReference type="Gene3D" id="1.10.3210.10">
    <property type="entry name" value="Hypothetical protein af1432"/>
    <property type="match status" value="1"/>
</dbReference>
<sequence>MTRDFIPLVADLFAGEGAQDYLGEPVTVSVHLRQAAALAEAAEAGDAPVAAALLHDVGHLIHGLTGDLSGRDLMAGTDNRHGYTGAAWLGRWLGPAVTEPVRLHVEAKRYLCAVEPAYHAGLSDASKYTLELQGGPMTTGQARTYEALPYAADAVALRRWDDLAKDPSREAPEFDHFVPVLRRLLSASA</sequence>
<evidence type="ECO:0000313" key="1">
    <source>
        <dbReference type="EMBL" id="GAA5187752.1"/>
    </source>
</evidence>
<organism evidence="1 2">
    <name type="scientific">Rugosimonospora acidiphila</name>
    <dbReference type="NCBI Taxonomy" id="556531"/>
    <lineage>
        <taxon>Bacteria</taxon>
        <taxon>Bacillati</taxon>
        <taxon>Actinomycetota</taxon>
        <taxon>Actinomycetes</taxon>
        <taxon>Micromonosporales</taxon>
        <taxon>Micromonosporaceae</taxon>
        <taxon>Rugosimonospora</taxon>
    </lineage>
</organism>
<name>A0ABP9RWB8_9ACTN</name>
<dbReference type="EMBL" id="BAABJQ010000010">
    <property type="protein sequence ID" value="GAA5187752.1"/>
    <property type="molecule type" value="Genomic_DNA"/>
</dbReference>
<dbReference type="Proteomes" id="UP001501570">
    <property type="component" value="Unassembled WGS sequence"/>
</dbReference>
<dbReference type="PANTHER" id="PTHR40202:SF1">
    <property type="entry name" value="HD DOMAIN-CONTAINING PROTEIN"/>
    <property type="match status" value="1"/>
</dbReference>
<accession>A0ABP9RWB8</accession>
<comment type="caution">
    <text evidence="1">The sequence shown here is derived from an EMBL/GenBank/DDBJ whole genome shotgun (WGS) entry which is preliminary data.</text>
</comment>
<reference evidence="2" key="1">
    <citation type="journal article" date="2019" name="Int. J. Syst. Evol. Microbiol.">
        <title>The Global Catalogue of Microorganisms (GCM) 10K type strain sequencing project: providing services to taxonomists for standard genome sequencing and annotation.</title>
        <authorList>
            <consortium name="The Broad Institute Genomics Platform"/>
            <consortium name="The Broad Institute Genome Sequencing Center for Infectious Disease"/>
            <person name="Wu L."/>
            <person name="Ma J."/>
        </authorList>
    </citation>
    <scope>NUCLEOTIDE SEQUENCE [LARGE SCALE GENOMIC DNA]</scope>
    <source>
        <strain evidence="2">JCM 18304</strain>
    </source>
</reference>
<dbReference type="InterPro" id="IPR052567">
    <property type="entry name" value="OP_Dioxygenase"/>
</dbReference>
<keyword evidence="2" id="KW-1185">Reference proteome</keyword>
<protein>
    <submittedName>
        <fullName evidence="1">HD domain-containing protein</fullName>
    </submittedName>
</protein>